<dbReference type="EMBL" id="KL142393">
    <property type="protein sequence ID" value="KDR71239.1"/>
    <property type="molecule type" value="Genomic_DNA"/>
</dbReference>
<protein>
    <recommendedName>
        <fullName evidence="5">Galactose oxidase</fullName>
    </recommendedName>
</protein>
<keyword evidence="4" id="KW-1185">Reference proteome</keyword>
<name>A0A067SU50_GALM3</name>
<accession>A0A067SU50</accession>
<reference evidence="4" key="1">
    <citation type="journal article" date="2014" name="Proc. Natl. Acad. Sci. U.S.A.">
        <title>Extensive sampling of basidiomycete genomes demonstrates inadequacy of the white-rot/brown-rot paradigm for wood decay fungi.</title>
        <authorList>
            <person name="Riley R."/>
            <person name="Salamov A.A."/>
            <person name="Brown D.W."/>
            <person name="Nagy L.G."/>
            <person name="Floudas D."/>
            <person name="Held B.W."/>
            <person name="Levasseur A."/>
            <person name="Lombard V."/>
            <person name="Morin E."/>
            <person name="Otillar R."/>
            <person name="Lindquist E.A."/>
            <person name="Sun H."/>
            <person name="LaButti K.M."/>
            <person name="Schmutz J."/>
            <person name="Jabbour D."/>
            <person name="Luo H."/>
            <person name="Baker S.E."/>
            <person name="Pisabarro A.G."/>
            <person name="Walton J.D."/>
            <person name="Blanchette R.A."/>
            <person name="Henrissat B."/>
            <person name="Martin F."/>
            <person name="Cullen D."/>
            <person name="Hibbett D.S."/>
            <person name="Grigoriev I.V."/>
        </authorList>
    </citation>
    <scope>NUCLEOTIDE SEQUENCE [LARGE SCALE GENOMIC DNA]</scope>
    <source>
        <strain evidence="4">CBS 339.88</strain>
    </source>
</reference>
<evidence type="ECO:0000313" key="3">
    <source>
        <dbReference type="EMBL" id="KDR71239.1"/>
    </source>
</evidence>
<dbReference type="GO" id="GO:0019760">
    <property type="term" value="P:glucosinolate metabolic process"/>
    <property type="evidence" value="ECO:0007669"/>
    <property type="project" value="UniProtKB-ARBA"/>
</dbReference>
<gene>
    <name evidence="3" type="ORF">GALMADRAFT_127176</name>
</gene>
<proteinExistence type="predicted"/>
<evidence type="ECO:0008006" key="5">
    <source>
        <dbReference type="Google" id="ProtNLM"/>
    </source>
</evidence>
<evidence type="ECO:0000313" key="4">
    <source>
        <dbReference type="Proteomes" id="UP000027222"/>
    </source>
</evidence>
<dbReference type="AlphaFoldDB" id="A0A067SU50"/>
<dbReference type="SUPFAM" id="SSF50965">
    <property type="entry name" value="Galactose oxidase, central domain"/>
    <property type="match status" value="1"/>
</dbReference>
<dbReference type="HOGENOM" id="CLU_030461_1_1_1"/>
<dbReference type="Gene3D" id="2.120.10.80">
    <property type="entry name" value="Kelch-type beta propeller"/>
    <property type="match status" value="2"/>
</dbReference>
<dbReference type="STRING" id="685588.A0A067SU50"/>
<organism evidence="3 4">
    <name type="scientific">Galerina marginata (strain CBS 339.88)</name>
    <dbReference type="NCBI Taxonomy" id="685588"/>
    <lineage>
        <taxon>Eukaryota</taxon>
        <taxon>Fungi</taxon>
        <taxon>Dikarya</taxon>
        <taxon>Basidiomycota</taxon>
        <taxon>Agaricomycotina</taxon>
        <taxon>Agaricomycetes</taxon>
        <taxon>Agaricomycetidae</taxon>
        <taxon>Agaricales</taxon>
        <taxon>Agaricineae</taxon>
        <taxon>Strophariaceae</taxon>
        <taxon>Galerina</taxon>
    </lineage>
</organism>
<dbReference type="OrthoDB" id="10250130at2759"/>
<sequence>MPLTASWTALTLAPGVTQTLTRSSHALIAHGGKAYVFGGELKPRTPVDGVLHTIDLSSGQHSSIEPATQTAAVGPAPRVGTALAKVDSALYLWGGRGGKEMKPLSGELWKLNLGNPKDGRWEKLSTKGDQPEERSYHVLTGVPPRTLYLHAGCPPSGRLSTLHSLDLDNLTWRTLKSAPEPARGGTVLASIPSIGSAGSLVRFGGFAGHELGGPLDVYDIAKDEWASVTPSGTEAPPARSVHALLGVPKKKGSDLVAVMFGGERDPAPAELGHDGAGFFRSDVWGLKYGANGEWSWERAVVKDEDVPQERGWFAADVTENGEIVVQGGLNEKNERIGDAWVLKVED</sequence>
<evidence type="ECO:0000256" key="1">
    <source>
        <dbReference type="ARBA" id="ARBA00022737"/>
    </source>
</evidence>
<keyword evidence="1" id="KW-0677">Repeat</keyword>
<keyword evidence="2" id="KW-0408">Iron</keyword>
<evidence type="ECO:0000256" key="2">
    <source>
        <dbReference type="ARBA" id="ARBA00023004"/>
    </source>
</evidence>
<dbReference type="Pfam" id="PF24681">
    <property type="entry name" value="Kelch_KLHDC2_KLHL20_DRC7"/>
    <property type="match status" value="1"/>
</dbReference>
<dbReference type="InterPro" id="IPR011043">
    <property type="entry name" value="Gal_Oxase/kelch_b-propeller"/>
</dbReference>
<dbReference type="PANTHER" id="PTHR47435:SF4">
    <property type="entry name" value="KELCH REPEAT PROTEIN (AFU_ORTHOLOGUE AFUA_5G12780)"/>
    <property type="match status" value="1"/>
</dbReference>
<dbReference type="SUPFAM" id="SSF117281">
    <property type="entry name" value="Kelch motif"/>
    <property type="match status" value="1"/>
</dbReference>
<dbReference type="InterPro" id="IPR015915">
    <property type="entry name" value="Kelch-typ_b-propeller"/>
</dbReference>
<dbReference type="Proteomes" id="UP000027222">
    <property type="component" value="Unassembled WGS sequence"/>
</dbReference>
<dbReference type="PANTHER" id="PTHR47435">
    <property type="entry name" value="KELCH REPEAT PROTEIN (AFU_ORTHOLOGUE AFUA_5G12780)"/>
    <property type="match status" value="1"/>
</dbReference>